<comment type="caution">
    <text evidence="1">The sequence shown here is derived from an EMBL/GenBank/DDBJ whole genome shotgun (WGS) entry which is preliminary data.</text>
</comment>
<dbReference type="Proteomes" id="UP001176429">
    <property type="component" value="Unassembled WGS sequence"/>
</dbReference>
<evidence type="ECO:0008006" key="3">
    <source>
        <dbReference type="Google" id="ProtNLM"/>
    </source>
</evidence>
<name>A0ABT9BHS3_9BACT</name>
<proteinExistence type="predicted"/>
<accession>A0ABT9BHS3</accession>
<organism evidence="1 2">
    <name type="scientific">Hymenobacter aranciens</name>
    <dbReference type="NCBI Taxonomy" id="3063996"/>
    <lineage>
        <taxon>Bacteria</taxon>
        <taxon>Pseudomonadati</taxon>
        <taxon>Bacteroidota</taxon>
        <taxon>Cytophagia</taxon>
        <taxon>Cytophagales</taxon>
        <taxon>Hymenobacteraceae</taxon>
        <taxon>Hymenobacter</taxon>
    </lineage>
</organism>
<gene>
    <name evidence="1" type="ORF">Q5H93_23920</name>
</gene>
<evidence type="ECO:0000313" key="2">
    <source>
        <dbReference type="Proteomes" id="UP001176429"/>
    </source>
</evidence>
<dbReference type="EMBL" id="JAUQSY010000027">
    <property type="protein sequence ID" value="MDO7877805.1"/>
    <property type="molecule type" value="Genomic_DNA"/>
</dbReference>
<reference evidence="1" key="1">
    <citation type="submission" date="2023-07" db="EMBL/GenBank/DDBJ databases">
        <authorList>
            <person name="Kim M.K."/>
        </authorList>
    </citation>
    <scope>NUCLEOTIDE SEQUENCE</scope>
    <source>
        <strain evidence="1">ASUV-10-1</strain>
    </source>
</reference>
<keyword evidence="2" id="KW-1185">Reference proteome</keyword>
<evidence type="ECO:0000313" key="1">
    <source>
        <dbReference type="EMBL" id="MDO7877805.1"/>
    </source>
</evidence>
<dbReference type="PROSITE" id="PS51257">
    <property type="entry name" value="PROKAR_LIPOPROTEIN"/>
    <property type="match status" value="1"/>
</dbReference>
<dbReference type="RefSeq" id="WP_305009263.1">
    <property type="nucleotide sequence ID" value="NZ_JAUQSY010000027.1"/>
</dbReference>
<sequence length="232" mass="25218">MVRLLLFSLLLLPAVLAGCTVGRVPQLAPGHYQVARTRSGALAGVADQAPGRRLYLAQPTPDSLVFYPGPQARPLRYGLADFEGLKLRHGEFDFDIFTLPFKLRASREGVPAQLNTTFNAALYLGRRLDRYHFRRTVLPTGQAVPQIRTAGFGYGGFVGLGSTIVTADLTRQHAITDYEGAVLHGGVAAIYDIRALNVGAALGFDYLLGADGPHWLYQGRPWLGVLFGLNLN</sequence>
<protein>
    <recommendedName>
        <fullName evidence="3">DUF3575 domain-containing protein</fullName>
    </recommendedName>
</protein>